<dbReference type="Proteomes" id="UP000093391">
    <property type="component" value="Chromosome"/>
</dbReference>
<evidence type="ECO:0000313" key="3">
    <source>
        <dbReference type="Proteomes" id="UP000093391"/>
    </source>
</evidence>
<reference evidence="2 3" key="1">
    <citation type="submission" date="2016-08" db="EMBL/GenBank/DDBJ databases">
        <authorList>
            <person name="Seilhamer J.J."/>
        </authorList>
    </citation>
    <scope>NUCLEOTIDE SEQUENCE [LARGE SCALE GENOMIC DNA]</scope>
    <source>
        <strain evidence="2 3">BRTC-1</strain>
    </source>
</reference>
<dbReference type="InterPro" id="IPR024973">
    <property type="entry name" value="ESPR"/>
</dbReference>
<dbReference type="SUPFAM" id="SSF51126">
    <property type="entry name" value="Pectin lyase-like"/>
    <property type="match status" value="1"/>
</dbReference>
<evidence type="ECO:0000313" key="2">
    <source>
        <dbReference type="EMBL" id="AOA58593.1"/>
    </source>
</evidence>
<feature type="domain" description="Filamentous haemagglutinin FhaB/tRNA nuclease CdiA-like TPS" evidence="1">
    <location>
        <begin position="101"/>
        <end position="180"/>
    </location>
</feature>
<dbReference type="Pfam" id="PF05860">
    <property type="entry name" value="TPS"/>
    <property type="match status" value="1"/>
</dbReference>
<dbReference type="SMART" id="SM00912">
    <property type="entry name" value="Haemagg_act"/>
    <property type="match status" value="1"/>
</dbReference>
<dbReference type="NCBIfam" id="TIGR01901">
    <property type="entry name" value="adhes_NPXG"/>
    <property type="match status" value="1"/>
</dbReference>
<dbReference type="AlphaFoldDB" id="A0A1B2M0P5"/>
<protein>
    <recommendedName>
        <fullName evidence="1">Filamentous haemagglutinin FhaB/tRNA nuclease CdiA-like TPS domain-containing protein</fullName>
    </recommendedName>
</protein>
<name>A0A1B2M0P5_9GAMM</name>
<gene>
    <name evidence="2" type="ORF">BFG52_09670</name>
</gene>
<proteinExistence type="predicted"/>
<dbReference type="Gene3D" id="2.160.20.10">
    <property type="entry name" value="Single-stranded right-handed beta-helix, Pectin lyase-like"/>
    <property type="match status" value="1"/>
</dbReference>
<dbReference type="InterPro" id="IPR012334">
    <property type="entry name" value="Pectin_lyas_fold"/>
</dbReference>
<dbReference type="KEGG" id="ala:BFG52_09670"/>
<organism evidence="2 3">
    <name type="scientific">Acinetobacter larvae</name>
    <dbReference type="NCBI Taxonomy" id="1789224"/>
    <lineage>
        <taxon>Bacteria</taxon>
        <taxon>Pseudomonadati</taxon>
        <taxon>Pseudomonadota</taxon>
        <taxon>Gammaproteobacteria</taxon>
        <taxon>Moraxellales</taxon>
        <taxon>Moraxellaceae</taxon>
        <taxon>Acinetobacter</taxon>
    </lineage>
</organism>
<accession>A0A1B2M0P5</accession>
<evidence type="ECO:0000259" key="1">
    <source>
        <dbReference type="SMART" id="SM00912"/>
    </source>
</evidence>
<keyword evidence="3" id="KW-1185">Reference proteome</keyword>
<dbReference type="Pfam" id="PF13018">
    <property type="entry name" value="ESPR"/>
    <property type="match status" value="1"/>
</dbReference>
<dbReference type="EMBL" id="CP016895">
    <property type="protein sequence ID" value="AOA58593.1"/>
    <property type="molecule type" value="Genomic_DNA"/>
</dbReference>
<sequence>MNKNAYRIIFSQARGMFIAVAEIVKSRCKSTGQSQNSVSALQQQEIVKPVHYKKMNPLNFAVMRLLGAVIYTLPLSNIASAQIIADQGAPTAQQATILNSGNGTPQVNIQTPSAGGVSRNTYSQFDVGEKGAILNNSRNNTQTQIGGWVQGNPWLAKGEAKVILNEVNSANPSQLKGYLT</sequence>
<dbReference type="InterPro" id="IPR008638">
    <property type="entry name" value="FhaB/CdiA-like_TPS"/>
</dbReference>
<dbReference type="InterPro" id="IPR011050">
    <property type="entry name" value="Pectin_lyase_fold/virulence"/>
</dbReference>
<dbReference type="STRING" id="1789224.BFG52_09670"/>
<dbReference type="OrthoDB" id="2664633at2"/>